<evidence type="ECO:0000256" key="4">
    <source>
        <dbReference type="ARBA" id="ARBA00022525"/>
    </source>
</evidence>
<dbReference type="KEGG" id="sla:SERLADRAFT_479195"/>
<evidence type="ECO:0000256" key="6">
    <source>
        <dbReference type="RuleBase" id="RU365009"/>
    </source>
</evidence>
<accession>F8PBG6</accession>
<dbReference type="GeneID" id="18821313"/>
<dbReference type="RefSeq" id="XP_007323736.1">
    <property type="nucleotide sequence ID" value="XM_007323674.1"/>
</dbReference>
<dbReference type="Proteomes" id="UP000008064">
    <property type="component" value="Unassembled WGS sequence"/>
</dbReference>
<dbReference type="GO" id="GO:0005199">
    <property type="term" value="F:structural constituent of cell wall"/>
    <property type="evidence" value="ECO:0007669"/>
    <property type="project" value="InterPro"/>
</dbReference>
<comment type="subcellular location">
    <subcellularLocation>
        <location evidence="1 6">Secreted</location>
        <location evidence="1 6">Cell wall</location>
    </subcellularLocation>
</comment>
<comment type="similarity">
    <text evidence="2 6">Belongs to the fungal hydrophobin family.</text>
</comment>
<feature type="signal peptide" evidence="6">
    <location>
        <begin position="1"/>
        <end position="20"/>
    </location>
</feature>
<dbReference type="AlphaFoldDB" id="F8PBG6"/>
<protein>
    <recommendedName>
        <fullName evidence="6">Hydrophobin</fullName>
    </recommendedName>
</protein>
<dbReference type="Pfam" id="PF01185">
    <property type="entry name" value="Hydrophobin"/>
    <property type="match status" value="1"/>
</dbReference>
<evidence type="ECO:0000256" key="2">
    <source>
        <dbReference type="ARBA" id="ARBA00010446"/>
    </source>
</evidence>
<dbReference type="HOGENOM" id="CLU_105134_2_0_1"/>
<reference evidence="8" key="1">
    <citation type="submission" date="2011-04" db="EMBL/GenBank/DDBJ databases">
        <title>Evolution of plant cell wall degrading machinery underlies the functional diversity of forest fungi.</title>
        <authorList>
            <consortium name="US DOE Joint Genome Institute (JGI-PGF)"/>
            <person name="Eastwood D.C."/>
            <person name="Floudas D."/>
            <person name="Binder M."/>
            <person name="Majcherczyk A."/>
            <person name="Schneider P."/>
            <person name="Aerts A."/>
            <person name="Asiegbu F.O."/>
            <person name="Baker S.E."/>
            <person name="Barry K."/>
            <person name="Bendiksby M."/>
            <person name="Blumentritt M."/>
            <person name="Coutinho P.M."/>
            <person name="Cullen D."/>
            <person name="Cullen D."/>
            <person name="Gathman A."/>
            <person name="Goodell B."/>
            <person name="Henrissat B."/>
            <person name="Ihrmark K."/>
            <person name="Kauserud H."/>
            <person name="Kohler A."/>
            <person name="LaButti K."/>
            <person name="Lapidus A."/>
            <person name="Lavin J.L."/>
            <person name="Lee Y.-H."/>
            <person name="Lindquist E."/>
            <person name="Lilly W."/>
            <person name="Lucas S."/>
            <person name="Morin E."/>
            <person name="Murat C."/>
            <person name="Oguiza J.A."/>
            <person name="Park J."/>
            <person name="Pisabarro A.G."/>
            <person name="Riley R."/>
            <person name="Rosling A."/>
            <person name="Salamov A."/>
            <person name="Schmidt O."/>
            <person name="Schmutz J."/>
            <person name="Skrede I."/>
            <person name="Stenlid J."/>
            <person name="Wiebenga A."/>
            <person name="Xie X."/>
            <person name="Kues U."/>
            <person name="Hibbett D.S."/>
            <person name="Hoffmeister D."/>
            <person name="Hogberg N."/>
            <person name="Martin F."/>
            <person name="Grigoriev I.V."/>
            <person name="Watkinson S.C."/>
        </authorList>
    </citation>
    <scope>NUCLEOTIDE SEQUENCE</scope>
    <source>
        <strain evidence="8">S7.9</strain>
    </source>
</reference>
<evidence type="ECO:0000256" key="1">
    <source>
        <dbReference type="ARBA" id="ARBA00004191"/>
    </source>
</evidence>
<dbReference type="SMART" id="SM00075">
    <property type="entry name" value="HYDRO"/>
    <property type="match status" value="1"/>
</dbReference>
<dbReference type="EMBL" id="GL945443">
    <property type="protein sequence ID" value="EGO19604.1"/>
    <property type="molecule type" value="Genomic_DNA"/>
</dbReference>
<organism>
    <name type="scientific">Serpula lacrymans var. lacrymans (strain S7.9)</name>
    <name type="common">Dry rot fungus</name>
    <dbReference type="NCBI Taxonomy" id="578457"/>
    <lineage>
        <taxon>Eukaryota</taxon>
        <taxon>Fungi</taxon>
        <taxon>Dikarya</taxon>
        <taxon>Basidiomycota</taxon>
        <taxon>Agaricomycotina</taxon>
        <taxon>Agaricomycetes</taxon>
        <taxon>Agaricomycetidae</taxon>
        <taxon>Boletales</taxon>
        <taxon>Coniophorineae</taxon>
        <taxon>Serpulaceae</taxon>
        <taxon>Serpula</taxon>
    </lineage>
</organism>
<proteinExistence type="inferred from homology"/>
<keyword evidence="4 6" id="KW-0964">Secreted</keyword>
<dbReference type="CDD" id="cd23507">
    <property type="entry name" value="hydrophobin_I"/>
    <property type="match status" value="1"/>
</dbReference>
<evidence type="ECO:0000313" key="7">
    <source>
        <dbReference type="EMBL" id="EGO19603.1"/>
    </source>
</evidence>
<evidence type="ECO:0000313" key="8">
    <source>
        <dbReference type="EMBL" id="EGO19604.1"/>
    </source>
</evidence>
<name>F8PBG6_SERL9</name>
<gene>
    <name evidence="8" type="primary">slh15</name>
    <name evidence="7" type="synonym">slh16</name>
    <name evidence="7" type="ORF">SERLADRAFT_479194</name>
    <name evidence="8" type="ORF">SERLADRAFT_479195</name>
</gene>
<keyword evidence="6" id="KW-0732">Signal</keyword>
<evidence type="ECO:0000256" key="3">
    <source>
        <dbReference type="ARBA" id="ARBA00022512"/>
    </source>
</evidence>
<dbReference type="GeneID" id="18821314"/>
<sequence length="111" mass="11166">MFSRISAVSFTLLFALLAVATPDTTTNQCNTGSISCCQSTKSASDAGVIDMLTAVGISLKGVVGDVGFQCSPITGVGAGGGSSCNQEPVCCTDNHFDGLINVGCSPININL</sequence>
<keyword evidence="5 6" id="KW-1015">Disulfide bond</keyword>
<dbReference type="OrthoDB" id="4225815at2759"/>
<dbReference type="RefSeq" id="XP_007323737.1">
    <property type="nucleotide sequence ID" value="XM_007323675.1"/>
</dbReference>
<dbReference type="GO" id="GO:0009277">
    <property type="term" value="C:fungal-type cell wall"/>
    <property type="evidence" value="ECO:0007669"/>
    <property type="project" value="InterPro"/>
</dbReference>
<feature type="chain" id="PRO_5013982401" description="Hydrophobin" evidence="6">
    <location>
        <begin position="21"/>
        <end position="111"/>
    </location>
</feature>
<keyword evidence="3 6" id="KW-0134">Cell wall</keyword>
<evidence type="ECO:0000256" key="5">
    <source>
        <dbReference type="ARBA" id="ARBA00023157"/>
    </source>
</evidence>
<dbReference type="KEGG" id="sla:SERLADRAFT_479194"/>
<dbReference type="InterPro" id="IPR001338">
    <property type="entry name" value="Class_I_Hydrophobin"/>
</dbReference>
<dbReference type="EMBL" id="GL945443">
    <property type="protein sequence ID" value="EGO19603.1"/>
    <property type="molecule type" value="Genomic_DNA"/>
</dbReference>